<dbReference type="SMART" id="SM00746">
    <property type="entry name" value="TRASH"/>
    <property type="match status" value="1"/>
</dbReference>
<evidence type="ECO:0000256" key="3">
    <source>
        <dbReference type="ARBA" id="ARBA00022448"/>
    </source>
</evidence>
<keyword evidence="7" id="KW-0479">Metal-binding</keyword>
<evidence type="ECO:0000256" key="10">
    <source>
        <dbReference type="ARBA" id="ARBA00022842"/>
    </source>
</evidence>
<dbReference type="PROSITE" id="PS00154">
    <property type="entry name" value="ATPASE_E1_E2"/>
    <property type="match status" value="1"/>
</dbReference>
<protein>
    <submittedName>
        <fullName evidence="17">Cadmium-translocating P-type ATPase</fullName>
    </submittedName>
</protein>
<evidence type="ECO:0000256" key="8">
    <source>
        <dbReference type="ARBA" id="ARBA00022741"/>
    </source>
</evidence>
<keyword evidence="8" id="KW-0547">Nucleotide-binding</keyword>
<keyword evidence="4" id="KW-1003">Cell membrane</keyword>
<feature type="domain" description="TRASH" evidence="16">
    <location>
        <begin position="4"/>
        <end position="42"/>
    </location>
</feature>
<dbReference type="FunFam" id="2.70.150.10:FF:000002">
    <property type="entry name" value="Copper-transporting ATPase 1, putative"/>
    <property type="match status" value="1"/>
</dbReference>
<keyword evidence="10" id="KW-0460">Magnesium</keyword>
<dbReference type="PRINTS" id="PR00119">
    <property type="entry name" value="CATATPASE"/>
</dbReference>
<keyword evidence="9" id="KW-0067">ATP-binding</keyword>
<evidence type="ECO:0000256" key="4">
    <source>
        <dbReference type="ARBA" id="ARBA00022475"/>
    </source>
</evidence>
<dbReference type="PANTHER" id="PTHR43520:SF5">
    <property type="entry name" value="CATION-TRANSPORTING P-TYPE ATPASE-RELATED"/>
    <property type="match status" value="1"/>
</dbReference>
<dbReference type="InterPro" id="IPR059000">
    <property type="entry name" value="ATPase_P-type_domA"/>
</dbReference>
<dbReference type="Gene3D" id="3.40.1110.10">
    <property type="entry name" value="Calcium-transporting ATPase, cytoplasmic domain N"/>
    <property type="match status" value="1"/>
</dbReference>
<keyword evidence="11" id="KW-1278">Translocase</keyword>
<evidence type="ECO:0000256" key="5">
    <source>
        <dbReference type="ARBA" id="ARBA00022553"/>
    </source>
</evidence>
<dbReference type="InterPro" id="IPR007029">
    <property type="entry name" value="YHS_dom"/>
</dbReference>
<dbReference type="NCBIfam" id="TIGR01525">
    <property type="entry name" value="ATPase-IB_hvy"/>
    <property type="match status" value="1"/>
</dbReference>
<evidence type="ECO:0000259" key="16">
    <source>
        <dbReference type="SMART" id="SM00746"/>
    </source>
</evidence>
<dbReference type="PRINTS" id="PR00120">
    <property type="entry name" value="HATPASE"/>
</dbReference>
<dbReference type="NCBIfam" id="TIGR01494">
    <property type="entry name" value="ATPase_P-type"/>
    <property type="match status" value="1"/>
</dbReference>
<dbReference type="SUPFAM" id="SSF56784">
    <property type="entry name" value="HAD-like"/>
    <property type="match status" value="1"/>
</dbReference>
<dbReference type="InterPro" id="IPR012348">
    <property type="entry name" value="RNR-like"/>
</dbReference>
<dbReference type="NCBIfam" id="TIGR01512">
    <property type="entry name" value="ATPase-IB2_Cd"/>
    <property type="match status" value="1"/>
</dbReference>
<evidence type="ECO:0000256" key="14">
    <source>
        <dbReference type="ARBA" id="ARBA00023136"/>
    </source>
</evidence>
<dbReference type="GO" id="GO:0005524">
    <property type="term" value="F:ATP binding"/>
    <property type="evidence" value="ECO:0007669"/>
    <property type="project" value="UniProtKB-KW"/>
</dbReference>
<keyword evidence="5" id="KW-0597">Phosphoprotein</keyword>
<evidence type="ECO:0000256" key="11">
    <source>
        <dbReference type="ARBA" id="ARBA00022967"/>
    </source>
</evidence>
<keyword evidence="6 15" id="KW-0812">Transmembrane</keyword>
<dbReference type="InParanoid" id="A0A7L9FIK4"/>
<dbReference type="GO" id="GO:0016887">
    <property type="term" value="F:ATP hydrolysis activity"/>
    <property type="evidence" value="ECO:0007669"/>
    <property type="project" value="InterPro"/>
</dbReference>
<dbReference type="KEGG" id="thel:IG193_07560"/>
<feature type="transmembrane region" description="Helical" evidence="15">
    <location>
        <begin position="128"/>
        <end position="150"/>
    </location>
</feature>
<dbReference type="InterPro" id="IPR023298">
    <property type="entry name" value="ATPase_P-typ_TM_dom_sf"/>
</dbReference>
<evidence type="ECO:0000256" key="12">
    <source>
        <dbReference type="ARBA" id="ARBA00022989"/>
    </source>
</evidence>
<keyword evidence="13" id="KW-0406">Ion transport</keyword>
<feature type="transmembrane region" description="Helical" evidence="15">
    <location>
        <begin position="637"/>
        <end position="656"/>
    </location>
</feature>
<accession>A0A7L9FIK4</accession>
<dbReference type="GO" id="GO:0005507">
    <property type="term" value="F:copper ion binding"/>
    <property type="evidence" value="ECO:0007669"/>
    <property type="project" value="TreeGrafter"/>
</dbReference>
<dbReference type="EMBL" id="CP062310">
    <property type="protein sequence ID" value="QOJ78605.1"/>
    <property type="molecule type" value="Genomic_DNA"/>
</dbReference>
<evidence type="ECO:0000256" key="13">
    <source>
        <dbReference type="ARBA" id="ARBA00023065"/>
    </source>
</evidence>
<dbReference type="GO" id="GO:0055070">
    <property type="term" value="P:copper ion homeostasis"/>
    <property type="evidence" value="ECO:0007669"/>
    <property type="project" value="TreeGrafter"/>
</dbReference>
<keyword evidence="18" id="KW-1185">Reference proteome</keyword>
<evidence type="ECO:0000256" key="9">
    <source>
        <dbReference type="ARBA" id="ARBA00022840"/>
    </source>
</evidence>
<sequence length="687" mass="73565">MAIDPVCGMKVDEEKAEHKLEYKGRVYYFCSKHCLEEFSKNPEKYTSAGKAETHAHEHHHADFRKRLFYSLLLTVPIVLFSPLVQQLGVRIDVPSKDAALLLFSTLLFLVGGEPFLRGAVGELKRRSPGMMVLVSLGITVSFFYSSYSLLSGMGETFFLELAMLIDVMLLGHYIESKVFSRALSSLGSIIQLLPDTAHLVHGGEVKDVPARSLTKGSIVLVKPGERVPADGVVLEGESSVDESLLTGESQPVPKKPGSRVVGGSLNIDGALKVVVHASGEDTYVARVSRLMEELRLSKSGIERLADRVAFWLTVSIIGVSALTLIAWLMSGAPLSFAVERMAAVAVVACPHALGLAIPMVAYRVSTLSSVRSIVIKKREVLDVSPRVDTIVFDKTGTLTTGAFKVVQIAPANGHAADEVLRLAASLEAFSPHPIAKAIVSEARERGIALLSVEEFTSVPGVGVRGRVAGRTVTVSSPRYSGVDPWVDTSGTAVVVAVDGVEAGVIVLRDQVKPGAAEAIGELKKMGYRVYMLTGDREEVARRVAEELELDGYFAELLPEDKVSIISELQSKGHVVAMIGDGVNDAPALVKADLGIALGAGTDIAIESADVVLVRDDPMLVPEFFKLMKKTYRKMKENLAWAAGYNAVTVPLAAGVLSSVGVVVSLAMGALLMSMSDVIVVLNAQLLK</sequence>
<dbReference type="AlphaFoldDB" id="A0A7L9FIK4"/>
<dbReference type="SUPFAM" id="SSF47240">
    <property type="entry name" value="Ferritin-like"/>
    <property type="match status" value="1"/>
</dbReference>
<dbReference type="Proteomes" id="UP000594121">
    <property type="component" value="Chromosome"/>
</dbReference>
<comment type="subcellular location">
    <subcellularLocation>
        <location evidence="1">Cell membrane</location>
        <topology evidence="1">Multi-pass membrane protein</topology>
    </subcellularLocation>
</comment>
<dbReference type="InterPro" id="IPR036412">
    <property type="entry name" value="HAD-like_sf"/>
</dbReference>
<dbReference type="Pfam" id="PF00702">
    <property type="entry name" value="Hydrolase"/>
    <property type="match status" value="1"/>
</dbReference>
<dbReference type="Pfam" id="PF00122">
    <property type="entry name" value="E1-E2_ATPase"/>
    <property type="match status" value="1"/>
</dbReference>
<dbReference type="InterPro" id="IPR011017">
    <property type="entry name" value="TRASH_dom"/>
</dbReference>
<reference evidence="17 18" key="1">
    <citation type="submission" date="2020-10" db="EMBL/GenBank/DDBJ databases">
        <title>Thermofilum lucidum 3507LT sp. nov. a novel member of Thermofilaceae family isolated from Chile hot spring, and proposal of description order Thermofilales.</title>
        <authorList>
            <person name="Zayulina K.S."/>
            <person name="Elcheninov A.G."/>
            <person name="Toshchakov S.V."/>
            <person name="Kublanov I.V."/>
        </authorList>
    </citation>
    <scope>NUCLEOTIDE SEQUENCE [LARGE SCALE GENOMIC DNA]</scope>
    <source>
        <strain evidence="17 18">3507LT</strain>
    </source>
</reference>
<dbReference type="PROSITE" id="PS01229">
    <property type="entry name" value="COF_2"/>
    <property type="match status" value="1"/>
</dbReference>
<evidence type="ECO:0000313" key="17">
    <source>
        <dbReference type="EMBL" id="QOJ78605.1"/>
    </source>
</evidence>
<dbReference type="InterPro" id="IPR001757">
    <property type="entry name" value="P_typ_ATPase"/>
</dbReference>
<evidence type="ECO:0000256" key="1">
    <source>
        <dbReference type="ARBA" id="ARBA00004651"/>
    </source>
</evidence>
<keyword evidence="3" id="KW-0813">Transport</keyword>
<evidence type="ECO:0000313" key="18">
    <source>
        <dbReference type="Proteomes" id="UP000594121"/>
    </source>
</evidence>
<proteinExistence type="inferred from homology"/>
<evidence type="ECO:0000256" key="2">
    <source>
        <dbReference type="ARBA" id="ARBA00006024"/>
    </source>
</evidence>
<feature type="transmembrane region" description="Helical" evidence="15">
    <location>
        <begin position="341"/>
        <end position="362"/>
    </location>
</feature>
<dbReference type="InterPro" id="IPR018303">
    <property type="entry name" value="ATPase_P-typ_P_site"/>
</dbReference>
<dbReference type="SUPFAM" id="SSF81665">
    <property type="entry name" value="Calcium ATPase, transmembrane domain M"/>
    <property type="match status" value="1"/>
</dbReference>
<dbReference type="Gene3D" id="1.10.620.20">
    <property type="entry name" value="Ribonucleotide Reductase, subunit A"/>
    <property type="match status" value="1"/>
</dbReference>
<dbReference type="GeneID" id="59149742"/>
<keyword evidence="12 15" id="KW-1133">Transmembrane helix</keyword>
<dbReference type="InterPro" id="IPR023299">
    <property type="entry name" value="ATPase_P-typ_cyto_dom_N"/>
</dbReference>
<feature type="transmembrane region" description="Helical" evidence="15">
    <location>
        <begin position="67"/>
        <end position="86"/>
    </location>
</feature>
<organism evidence="17 18">
    <name type="scientific">Infirmifilum lucidum</name>
    <dbReference type="NCBI Taxonomy" id="2776706"/>
    <lineage>
        <taxon>Archaea</taxon>
        <taxon>Thermoproteota</taxon>
        <taxon>Thermoprotei</taxon>
        <taxon>Thermofilales</taxon>
        <taxon>Thermofilaceae</taxon>
        <taxon>Infirmifilum</taxon>
    </lineage>
</organism>
<feature type="transmembrane region" description="Helical" evidence="15">
    <location>
        <begin position="156"/>
        <end position="174"/>
    </location>
</feature>
<evidence type="ECO:0000256" key="6">
    <source>
        <dbReference type="ARBA" id="ARBA00022692"/>
    </source>
</evidence>
<dbReference type="Gene3D" id="3.40.50.1000">
    <property type="entry name" value="HAD superfamily/HAD-like"/>
    <property type="match status" value="1"/>
</dbReference>
<feature type="transmembrane region" description="Helical" evidence="15">
    <location>
        <begin position="98"/>
        <end position="116"/>
    </location>
</feature>
<feature type="transmembrane region" description="Helical" evidence="15">
    <location>
        <begin position="308"/>
        <end position="329"/>
    </location>
</feature>
<dbReference type="NCBIfam" id="TIGR01511">
    <property type="entry name" value="ATPase-IB1_Cu"/>
    <property type="match status" value="1"/>
</dbReference>
<name>A0A7L9FIK4_9CREN</name>
<dbReference type="GO" id="GO:0005886">
    <property type="term" value="C:plasma membrane"/>
    <property type="evidence" value="ECO:0007669"/>
    <property type="project" value="UniProtKB-SubCell"/>
</dbReference>
<dbReference type="GO" id="GO:0016491">
    <property type="term" value="F:oxidoreductase activity"/>
    <property type="evidence" value="ECO:0007669"/>
    <property type="project" value="InterPro"/>
</dbReference>
<dbReference type="InterPro" id="IPR008250">
    <property type="entry name" value="ATPase_P-typ_transduc_dom_A_sf"/>
</dbReference>
<evidence type="ECO:0000256" key="7">
    <source>
        <dbReference type="ARBA" id="ARBA00022723"/>
    </source>
</evidence>
<dbReference type="SUPFAM" id="SSF81653">
    <property type="entry name" value="Calcium ATPase, transduction domain A"/>
    <property type="match status" value="1"/>
</dbReference>
<feature type="transmembrane region" description="Helical" evidence="15">
    <location>
        <begin position="662"/>
        <end position="683"/>
    </location>
</feature>
<dbReference type="PANTHER" id="PTHR43520">
    <property type="entry name" value="ATP7, ISOFORM B"/>
    <property type="match status" value="1"/>
</dbReference>
<dbReference type="InterPro" id="IPR027256">
    <property type="entry name" value="P-typ_ATPase_IB"/>
</dbReference>
<comment type="similarity">
    <text evidence="2">Belongs to the cation transport ATPase (P-type) (TC 3.A.3) family. Type IB subfamily.</text>
</comment>
<dbReference type="GO" id="GO:0043682">
    <property type="term" value="F:P-type divalent copper transporter activity"/>
    <property type="evidence" value="ECO:0007669"/>
    <property type="project" value="TreeGrafter"/>
</dbReference>
<dbReference type="InterPro" id="IPR009078">
    <property type="entry name" value="Ferritin-like_SF"/>
</dbReference>
<dbReference type="InterPro" id="IPR023214">
    <property type="entry name" value="HAD_sf"/>
</dbReference>
<evidence type="ECO:0000256" key="15">
    <source>
        <dbReference type="SAM" id="Phobius"/>
    </source>
</evidence>
<dbReference type="Pfam" id="PF04945">
    <property type="entry name" value="YHS"/>
    <property type="match status" value="1"/>
</dbReference>
<dbReference type="RefSeq" id="WP_192818577.1">
    <property type="nucleotide sequence ID" value="NZ_CP062310.1"/>
</dbReference>
<dbReference type="Gene3D" id="2.70.150.10">
    <property type="entry name" value="Calcium-transporting ATPase, cytoplasmic transduction domain A"/>
    <property type="match status" value="1"/>
</dbReference>
<keyword evidence="14 15" id="KW-0472">Membrane</keyword>
<gene>
    <name evidence="17" type="primary">cadA</name>
    <name evidence="17" type="ORF">IG193_07560</name>
</gene>